<dbReference type="Pfam" id="PF09335">
    <property type="entry name" value="VTT_dom"/>
    <property type="match status" value="1"/>
</dbReference>
<dbReference type="GO" id="GO:0005886">
    <property type="term" value="C:plasma membrane"/>
    <property type="evidence" value="ECO:0007669"/>
    <property type="project" value="UniProtKB-SubCell"/>
</dbReference>
<evidence type="ECO:0000313" key="9">
    <source>
        <dbReference type="EMBL" id="MQY25440.1"/>
    </source>
</evidence>
<evidence type="ECO:0000313" key="10">
    <source>
        <dbReference type="Proteomes" id="UP000431401"/>
    </source>
</evidence>
<evidence type="ECO:0000256" key="5">
    <source>
        <dbReference type="ARBA" id="ARBA00022989"/>
    </source>
</evidence>
<feature type="transmembrane region" description="Helical" evidence="7">
    <location>
        <begin position="143"/>
        <end position="165"/>
    </location>
</feature>
<organism evidence="9 10">
    <name type="scientific">Nocardia aurantia</name>
    <dbReference type="NCBI Taxonomy" id="2585199"/>
    <lineage>
        <taxon>Bacteria</taxon>
        <taxon>Bacillati</taxon>
        <taxon>Actinomycetota</taxon>
        <taxon>Actinomycetes</taxon>
        <taxon>Mycobacteriales</taxon>
        <taxon>Nocardiaceae</taxon>
        <taxon>Nocardia</taxon>
    </lineage>
</organism>
<comment type="caution">
    <text evidence="9">The sequence shown here is derived from an EMBL/GenBank/DDBJ whole genome shotgun (WGS) entry which is preliminary data.</text>
</comment>
<feature type="domain" description="VTT" evidence="8">
    <location>
        <begin position="36"/>
        <end position="160"/>
    </location>
</feature>
<evidence type="ECO:0000259" key="8">
    <source>
        <dbReference type="Pfam" id="PF09335"/>
    </source>
</evidence>
<keyword evidence="4 7" id="KW-0812">Transmembrane</keyword>
<dbReference type="AlphaFoldDB" id="A0A7K0DI07"/>
<dbReference type="InterPro" id="IPR032818">
    <property type="entry name" value="DedA-like"/>
</dbReference>
<comment type="similarity">
    <text evidence="2 7">Belongs to the DedA family.</text>
</comment>
<keyword evidence="6 7" id="KW-0472">Membrane</keyword>
<gene>
    <name evidence="9" type="primary">dedA</name>
    <name evidence="9" type="ORF">NRB56_09970</name>
</gene>
<feature type="transmembrane region" description="Helical" evidence="7">
    <location>
        <begin position="177"/>
        <end position="194"/>
    </location>
</feature>
<accession>A0A7K0DI07</accession>
<keyword evidence="3 7" id="KW-1003">Cell membrane</keyword>
<sequence length="214" mass="23315">MESLLHRILDIPPVWVYLVVTLLVFAEDAIFVGFVIPGETAAVLGGVAASQGHVELWAMIVLVVVAAIVGDSVGYEVGKHLGSRILNSSMLDRHRGRLDQAQDFLARRGGWAVFLGRFTAFFRAVMPALVGASKMPYRKFVSFNAFGGVVWGTAFVVLGYVAGASYQAVAKTVGRDLAIGVAVIVVVALIVWRIRESRREKTFESEYEAARETE</sequence>
<proteinExistence type="inferred from homology"/>
<protein>
    <submittedName>
        <fullName evidence="9">Protein DedA</fullName>
    </submittedName>
</protein>
<keyword evidence="10" id="KW-1185">Reference proteome</keyword>
<reference evidence="9 10" key="1">
    <citation type="submission" date="2019-10" db="EMBL/GenBank/DDBJ databases">
        <title>Nocardia macrotermitis sp. nov. and Nocardia aurantia sp. nov., isolated from the gut of fungus growing-termite Macrotermes natalensis.</title>
        <authorList>
            <person name="Benndorf R."/>
            <person name="Schwitalla J."/>
            <person name="Martin K."/>
            <person name="De Beer W."/>
            <person name="Kaster A.-K."/>
            <person name="Vollmers J."/>
            <person name="Poulsen M."/>
            <person name="Beemelmanns C."/>
        </authorList>
    </citation>
    <scope>NUCLEOTIDE SEQUENCE [LARGE SCALE GENOMIC DNA]</scope>
    <source>
        <strain evidence="9 10">RB56</strain>
    </source>
</reference>
<keyword evidence="5 7" id="KW-1133">Transmembrane helix</keyword>
<feature type="transmembrane region" description="Helical" evidence="7">
    <location>
        <begin position="14"/>
        <end position="36"/>
    </location>
</feature>
<comment type="subcellular location">
    <subcellularLocation>
        <location evidence="1 7">Cell membrane</location>
        <topology evidence="1 7">Multi-pass membrane protein</topology>
    </subcellularLocation>
</comment>
<evidence type="ECO:0000256" key="7">
    <source>
        <dbReference type="RuleBase" id="RU367016"/>
    </source>
</evidence>
<evidence type="ECO:0000256" key="1">
    <source>
        <dbReference type="ARBA" id="ARBA00004651"/>
    </source>
</evidence>
<dbReference type="RefSeq" id="WP_153339288.1">
    <property type="nucleotide sequence ID" value="NZ_WEGI01000002.1"/>
</dbReference>
<dbReference type="Proteomes" id="UP000431401">
    <property type="component" value="Unassembled WGS sequence"/>
</dbReference>
<dbReference type="InterPro" id="IPR032816">
    <property type="entry name" value="VTT_dom"/>
</dbReference>
<evidence type="ECO:0000256" key="4">
    <source>
        <dbReference type="ARBA" id="ARBA00022692"/>
    </source>
</evidence>
<dbReference type="PANTHER" id="PTHR30353">
    <property type="entry name" value="INNER MEMBRANE PROTEIN DEDA-RELATED"/>
    <property type="match status" value="1"/>
</dbReference>
<dbReference type="PANTHER" id="PTHR30353:SF15">
    <property type="entry name" value="INNER MEMBRANE PROTEIN YABI"/>
    <property type="match status" value="1"/>
</dbReference>
<dbReference type="EMBL" id="WEGI01000002">
    <property type="protein sequence ID" value="MQY25440.1"/>
    <property type="molecule type" value="Genomic_DNA"/>
</dbReference>
<dbReference type="OrthoDB" id="9813426at2"/>
<evidence type="ECO:0000256" key="6">
    <source>
        <dbReference type="ARBA" id="ARBA00023136"/>
    </source>
</evidence>
<evidence type="ECO:0000256" key="3">
    <source>
        <dbReference type="ARBA" id="ARBA00022475"/>
    </source>
</evidence>
<feature type="transmembrane region" description="Helical" evidence="7">
    <location>
        <begin position="56"/>
        <end position="75"/>
    </location>
</feature>
<evidence type="ECO:0000256" key="2">
    <source>
        <dbReference type="ARBA" id="ARBA00010792"/>
    </source>
</evidence>
<name>A0A7K0DI07_9NOCA</name>